<feature type="region of interest" description="Disordered" evidence="1">
    <location>
        <begin position="1"/>
        <end position="24"/>
    </location>
</feature>
<evidence type="ECO:0000313" key="3">
    <source>
        <dbReference type="Proteomes" id="UP000823749"/>
    </source>
</evidence>
<dbReference type="Proteomes" id="UP000823749">
    <property type="component" value="Chromosome 13"/>
</dbReference>
<accession>A0AAV6HQA1</accession>
<proteinExistence type="predicted"/>
<reference evidence="2 3" key="1">
    <citation type="submission" date="2020-08" db="EMBL/GenBank/DDBJ databases">
        <title>Plant Genome Project.</title>
        <authorList>
            <person name="Zhang R.-G."/>
        </authorList>
    </citation>
    <scope>NUCLEOTIDE SEQUENCE [LARGE SCALE GENOMIC DNA]</scope>
    <source>
        <strain evidence="2">WSP0</strain>
        <tissue evidence="2">Leaf</tissue>
    </source>
</reference>
<sequence>MSLRKSMASEQDLDDGKDDDDEPVLSKIDLDKGFVFKSPHRNKLFPFLHGDGKLSKSKPPAISILNSNTPPQELQVSWGMISESSGIDLKPFADKVMERPQNIQQEKAPDDLMAEGQRIAKDQHHVYSFSETTCFSELGK</sequence>
<organism evidence="2 3">
    <name type="scientific">Rhododendron griersonianum</name>
    <dbReference type="NCBI Taxonomy" id="479676"/>
    <lineage>
        <taxon>Eukaryota</taxon>
        <taxon>Viridiplantae</taxon>
        <taxon>Streptophyta</taxon>
        <taxon>Embryophyta</taxon>
        <taxon>Tracheophyta</taxon>
        <taxon>Spermatophyta</taxon>
        <taxon>Magnoliopsida</taxon>
        <taxon>eudicotyledons</taxon>
        <taxon>Gunneridae</taxon>
        <taxon>Pentapetalae</taxon>
        <taxon>asterids</taxon>
        <taxon>Ericales</taxon>
        <taxon>Ericaceae</taxon>
        <taxon>Ericoideae</taxon>
        <taxon>Rhodoreae</taxon>
        <taxon>Rhododendron</taxon>
    </lineage>
</organism>
<gene>
    <name evidence="2" type="ORF">RHGRI_035971</name>
</gene>
<dbReference type="AlphaFoldDB" id="A0AAV6HQA1"/>
<evidence type="ECO:0000313" key="2">
    <source>
        <dbReference type="EMBL" id="KAG5514756.1"/>
    </source>
</evidence>
<feature type="compositionally biased region" description="Acidic residues" evidence="1">
    <location>
        <begin position="11"/>
        <end position="23"/>
    </location>
</feature>
<evidence type="ECO:0000256" key="1">
    <source>
        <dbReference type="SAM" id="MobiDB-lite"/>
    </source>
</evidence>
<comment type="caution">
    <text evidence="2">The sequence shown here is derived from an EMBL/GenBank/DDBJ whole genome shotgun (WGS) entry which is preliminary data.</text>
</comment>
<dbReference type="EMBL" id="JACTNZ010000013">
    <property type="protein sequence ID" value="KAG5514756.1"/>
    <property type="molecule type" value="Genomic_DNA"/>
</dbReference>
<protein>
    <submittedName>
        <fullName evidence="2">Uncharacterized protein</fullName>
    </submittedName>
</protein>
<keyword evidence="3" id="KW-1185">Reference proteome</keyword>
<name>A0AAV6HQA1_9ERIC</name>